<protein>
    <submittedName>
        <fullName evidence="1">Partial</fullName>
    </submittedName>
</protein>
<gene>
    <name evidence="1" type="ORF">PACLA_8A000284</name>
</gene>
<accession>A0A7D9HLU4</accession>
<proteinExistence type="predicted"/>
<dbReference type="AlphaFoldDB" id="A0A7D9HLU4"/>
<evidence type="ECO:0000313" key="2">
    <source>
        <dbReference type="Proteomes" id="UP001152795"/>
    </source>
</evidence>
<evidence type="ECO:0000313" key="1">
    <source>
        <dbReference type="EMBL" id="CAB3985603.1"/>
    </source>
</evidence>
<dbReference type="EMBL" id="CACRXK020000890">
    <property type="protein sequence ID" value="CAB3985603.1"/>
    <property type="molecule type" value="Genomic_DNA"/>
</dbReference>
<keyword evidence="2" id="KW-1185">Reference proteome</keyword>
<sequence>MLKQYMPGITISMKSQMLPSILWSFLLPQMLQTEKVQTSRVVRQTTTSHGRSRSGYKAVVAGENLVKKSDISVSRALKFVKLCCDQSAEAEDDVLSSTNFIDYILGCPQLLTNFVDSLDTKWGIGQSGQIAYVTSISDLLDFRKFNSPPSSVLQNFAVTEVYVKRARKCLAKDMRSNWTTDLYIETLESHRSWASLP</sequence>
<comment type="caution">
    <text evidence="1">The sequence shown here is derived from an EMBL/GenBank/DDBJ whole genome shotgun (WGS) entry which is preliminary data.</text>
</comment>
<organism evidence="1 2">
    <name type="scientific">Paramuricea clavata</name>
    <name type="common">Red gorgonian</name>
    <name type="synonym">Violescent sea-whip</name>
    <dbReference type="NCBI Taxonomy" id="317549"/>
    <lineage>
        <taxon>Eukaryota</taxon>
        <taxon>Metazoa</taxon>
        <taxon>Cnidaria</taxon>
        <taxon>Anthozoa</taxon>
        <taxon>Octocorallia</taxon>
        <taxon>Malacalcyonacea</taxon>
        <taxon>Plexauridae</taxon>
        <taxon>Paramuricea</taxon>
    </lineage>
</organism>
<reference evidence="1" key="1">
    <citation type="submission" date="2020-04" db="EMBL/GenBank/DDBJ databases">
        <authorList>
            <person name="Alioto T."/>
            <person name="Alioto T."/>
            <person name="Gomez Garrido J."/>
        </authorList>
    </citation>
    <scope>NUCLEOTIDE SEQUENCE</scope>
    <source>
        <strain evidence="1">A484AB</strain>
    </source>
</reference>
<name>A0A7D9HLU4_PARCT</name>
<dbReference type="Proteomes" id="UP001152795">
    <property type="component" value="Unassembled WGS sequence"/>
</dbReference>